<comment type="similarity">
    <text evidence="1">Belongs to the glycerophosphoryl diester phosphodiesterase family.</text>
</comment>
<comment type="caution">
    <text evidence="9">The sequence shown here is derived from an EMBL/GenBank/DDBJ whole genome shotgun (WGS) entry which is preliminary data.</text>
</comment>
<dbReference type="CDD" id="cd08604">
    <property type="entry name" value="GDPD_SHV3_repeat_2"/>
    <property type="match status" value="1"/>
</dbReference>
<reference evidence="9 10" key="1">
    <citation type="submission" date="2023-12" db="EMBL/GenBank/DDBJ databases">
        <title>A high-quality genome assembly for Dillenia turbinata (Dilleniales).</title>
        <authorList>
            <person name="Chanderbali A."/>
        </authorList>
    </citation>
    <scope>NUCLEOTIDE SEQUENCE [LARGE SCALE GENOMIC DNA]</scope>
    <source>
        <strain evidence="9">LSX21</strain>
        <tissue evidence="9">Leaf</tissue>
    </source>
</reference>
<dbReference type="GO" id="GO:0006629">
    <property type="term" value="P:lipid metabolic process"/>
    <property type="evidence" value="ECO:0007669"/>
    <property type="project" value="InterPro"/>
</dbReference>
<evidence type="ECO:0000259" key="8">
    <source>
        <dbReference type="PROSITE" id="PS51704"/>
    </source>
</evidence>
<proteinExistence type="inferred from homology"/>
<dbReference type="Proteomes" id="UP001370490">
    <property type="component" value="Unassembled WGS sequence"/>
</dbReference>
<gene>
    <name evidence="9" type="ORF">RJ641_000488</name>
</gene>
<keyword evidence="10" id="KW-1185">Reference proteome</keyword>
<evidence type="ECO:0000256" key="5">
    <source>
        <dbReference type="ARBA" id="ARBA00022801"/>
    </source>
</evidence>
<keyword evidence="5" id="KW-0378">Hydrolase</keyword>
<dbReference type="FunFam" id="3.20.20.190:FF:000013">
    <property type="entry name" value="Glycerophosphodiester phosphodiesterase GDPDL3"/>
    <property type="match status" value="1"/>
</dbReference>
<dbReference type="EMBL" id="JBAMMX010000001">
    <property type="protein sequence ID" value="KAK6947015.1"/>
    <property type="molecule type" value="Genomic_DNA"/>
</dbReference>
<evidence type="ECO:0000256" key="7">
    <source>
        <dbReference type="ARBA" id="ARBA00047512"/>
    </source>
</evidence>
<keyword evidence="4" id="KW-0319">Glycerol metabolism</keyword>
<dbReference type="AlphaFoldDB" id="A0AAN8W6S5"/>
<evidence type="ECO:0000256" key="4">
    <source>
        <dbReference type="ARBA" id="ARBA00022798"/>
    </source>
</evidence>
<name>A0AAN8W6S5_9MAGN</name>
<dbReference type="GO" id="GO:0008889">
    <property type="term" value="F:glycerophosphodiester phosphodiesterase activity"/>
    <property type="evidence" value="ECO:0007669"/>
    <property type="project" value="UniProtKB-EC"/>
</dbReference>
<evidence type="ECO:0000256" key="3">
    <source>
        <dbReference type="ARBA" id="ARBA00022729"/>
    </source>
</evidence>
<accession>A0AAN8W6S5</accession>
<dbReference type="InterPro" id="IPR030395">
    <property type="entry name" value="GP_PDE_dom"/>
</dbReference>
<protein>
    <recommendedName>
        <fullName evidence="2">glycerophosphodiester phosphodiesterase</fullName>
        <ecNumber evidence="2">3.1.4.46</ecNumber>
    </recommendedName>
</protein>
<evidence type="ECO:0000256" key="6">
    <source>
        <dbReference type="ARBA" id="ARBA00023180"/>
    </source>
</evidence>
<keyword evidence="6" id="KW-0325">Glycoprotein</keyword>
<feature type="domain" description="GP-PDE" evidence="8">
    <location>
        <begin position="23"/>
        <end position="323"/>
    </location>
</feature>
<dbReference type="PANTHER" id="PTHR43620">
    <property type="entry name" value="GLYCEROPHOSPHORYL DIESTER PHOSPHODIESTERASE"/>
    <property type="match status" value="1"/>
</dbReference>
<dbReference type="Gene3D" id="3.20.20.190">
    <property type="entry name" value="Phosphatidylinositol (PI) phosphodiesterase"/>
    <property type="match status" value="2"/>
</dbReference>
<feature type="non-terminal residue" evidence="9">
    <location>
        <position position="737"/>
    </location>
</feature>
<evidence type="ECO:0000256" key="2">
    <source>
        <dbReference type="ARBA" id="ARBA00012247"/>
    </source>
</evidence>
<comment type="catalytic activity">
    <reaction evidence="7">
        <text>a sn-glycero-3-phosphodiester + H2O = an alcohol + sn-glycerol 3-phosphate + H(+)</text>
        <dbReference type="Rhea" id="RHEA:12969"/>
        <dbReference type="ChEBI" id="CHEBI:15377"/>
        <dbReference type="ChEBI" id="CHEBI:15378"/>
        <dbReference type="ChEBI" id="CHEBI:30879"/>
        <dbReference type="ChEBI" id="CHEBI:57597"/>
        <dbReference type="ChEBI" id="CHEBI:83408"/>
        <dbReference type="EC" id="3.1.4.46"/>
    </reaction>
</comment>
<dbReference type="CDD" id="cd08603">
    <property type="entry name" value="GDPD_SHV3_repeat_1"/>
    <property type="match status" value="1"/>
</dbReference>
<dbReference type="SUPFAM" id="SSF51695">
    <property type="entry name" value="PLC-like phosphodiesterases"/>
    <property type="match status" value="2"/>
</dbReference>
<dbReference type="FunFam" id="3.20.20.190:FF:000011">
    <property type="entry name" value="Glycerophosphodiester phosphodiesterase GDPDL3"/>
    <property type="match status" value="1"/>
</dbReference>
<evidence type="ECO:0000313" key="10">
    <source>
        <dbReference type="Proteomes" id="UP001370490"/>
    </source>
</evidence>
<evidence type="ECO:0000256" key="1">
    <source>
        <dbReference type="ARBA" id="ARBA00007277"/>
    </source>
</evidence>
<dbReference type="EC" id="3.1.4.46" evidence="2"/>
<dbReference type="GO" id="GO:0006071">
    <property type="term" value="P:glycerol metabolic process"/>
    <property type="evidence" value="ECO:0007669"/>
    <property type="project" value="UniProtKB-KW"/>
</dbReference>
<dbReference type="InterPro" id="IPR017946">
    <property type="entry name" value="PLC-like_Pdiesterase_TIM-brl"/>
</dbReference>
<dbReference type="Pfam" id="PF03009">
    <property type="entry name" value="GDPD"/>
    <property type="match status" value="2"/>
</dbReference>
<organism evidence="9 10">
    <name type="scientific">Dillenia turbinata</name>
    <dbReference type="NCBI Taxonomy" id="194707"/>
    <lineage>
        <taxon>Eukaryota</taxon>
        <taxon>Viridiplantae</taxon>
        <taxon>Streptophyta</taxon>
        <taxon>Embryophyta</taxon>
        <taxon>Tracheophyta</taxon>
        <taxon>Spermatophyta</taxon>
        <taxon>Magnoliopsida</taxon>
        <taxon>eudicotyledons</taxon>
        <taxon>Gunneridae</taxon>
        <taxon>Pentapetalae</taxon>
        <taxon>Dilleniales</taxon>
        <taxon>Dilleniaceae</taxon>
        <taxon>Dillenia</taxon>
    </lineage>
</organism>
<dbReference type="PANTHER" id="PTHR43620:SF7">
    <property type="entry name" value="GLYCEROPHOSPHODIESTER PHOSPHODIESTERASE GDPD5-RELATED"/>
    <property type="match status" value="1"/>
</dbReference>
<dbReference type="PROSITE" id="PS51704">
    <property type="entry name" value="GP_PDE"/>
    <property type="match status" value="2"/>
</dbReference>
<sequence length="737" mass="81382">MGKGKIVFLENEDREYYVSGTAPLVIARGGFSGLFPDSSKAAYNLALLASVPDVVLWCDVQLTKDSVGICFPDLKLDNASDISSIYKNKETTYLVNGVPVQGWFSVDFTLQELSSVTLMQSIYSRTAKFDGNKFSILTVQDVFTQTQPYGFWLNIQHDTFYMQHGLSMRDFLLNSSKKFVVDYISSPELTFLSSIAPRFKGTKTKLIFRFLGQDDIEPTTNQPYNSLLQNLTYIKTFASGILVPKAYIWPIDKNLYLQPSTSVVQDAHKQGLQIFAADFSNDSPLSYNYSYDPVAEIMTFIDNGNFSVDGVLSDFPITPSEARDCFSHIGKNRTVPTTPLIISYNGASGDRPGCTDVAYMKAISDGVDVIDCNVQMTKDGIPFCLGSINLITGTNVVQTKYSKLATSIPEIIAGNAIFSFGLTWAQIQGLTPQISNPFSQYRLYRNPAYRNDGKLISLSEFLVLAKNKTSLSGVLIKIEHAAYLAEKKGLDVVGAVLSSLRDAGYDTQKTQKVMIESTNSSVLVEIKEKSNYERVYEVDENIRDALKSTVEDIKTFATAVIVNKASVYPDNQAFLIDATNVVPRLQSFNLSVYARLFSNEFVSQAWDFLSDATVEINSFVTGAGVDGIITEFPRTSVLYRRNKCLGLGKNTPAYMSPVAPGNLTQVISPQYLPPAKAPFPVLTEADVDEPPLPAVATVKRTTDVASSPLLPQRLGCKVEEAHPYAEPTGWYKLIKIL</sequence>
<feature type="domain" description="GP-PDE" evidence="8">
    <location>
        <begin position="339"/>
        <end position="640"/>
    </location>
</feature>
<evidence type="ECO:0000313" key="9">
    <source>
        <dbReference type="EMBL" id="KAK6947015.1"/>
    </source>
</evidence>
<keyword evidence="3" id="KW-0732">Signal</keyword>